<dbReference type="RefSeq" id="WP_032033630.1">
    <property type="nucleotide sequence ID" value="NZ_CP043953.1"/>
</dbReference>
<dbReference type="GO" id="GO:0006355">
    <property type="term" value="P:regulation of DNA-templated transcription"/>
    <property type="evidence" value="ECO:0007669"/>
    <property type="project" value="InterPro"/>
</dbReference>
<sequence length="108" mass="12320">MAEKLTASVTFKCTEEMKIKLERIARSRKLNGSSELMRIAAMDIIFEVEEMLNCLQMPIDLTTVTEDTRNTPEPFELELAPNPHKTQAQKKPNCRNQLSLICHSTAKQ</sequence>
<protein>
    <submittedName>
        <fullName evidence="1">Uncharacterized protein</fullName>
    </submittedName>
</protein>
<dbReference type="Proteomes" id="UP000194699">
    <property type="component" value="Unassembled WGS sequence"/>
</dbReference>
<organism evidence="1 2">
    <name type="scientific">Acinetobacter baumannii</name>
    <dbReference type="NCBI Taxonomy" id="470"/>
    <lineage>
        <taxon>Bacteria</taxon>
        <taxon>Pseudomonadati</taxon>
        <taxon>Pseudomonadota</taxon>
        <taxon>Gammaproteobacteria</taxon>
        <taxon>Moraxellales</taxon>
        <taxon>Moraxellaceae</taxon>
        <taxon>Acinetobacter</taxon>
        <taxon>Acinetobacter calcoaceticus/baumannii complex</taxon>
    </lineage>
</organism>
<evidence type="ECO:0000313" key="2">
    <source>
        <dbReference type="Proteomes" id="UP000194699"/>
    </source>
</evidence>
<name>A0A241ZDX3_ACIBA</name>
<evidence type="ECO:0000313" key="1">
    <source>
        <dbReference type="EMBL" id="OTM86494.1"/>
    </source>
</evidence>
<proteinExistence type="predicted"/>
<dbReference type="EMBL" id="NGEL01000115">
    <property type="protein sequence ID" value="OTM86494.1"/>
    <property type="molecule type" value="Genomic_DNA"/>
</dbReference>
<dbReference type="AlphaFoldDB" id="A0A241ZDX3"/>
<accession>A0A241ZDX3</accession>
<gene>
    <name evidence="1" type="ORF">B9X95_10460</name>
</gene>
<reference evidence="1 2" key="1">
    <citation type="submission" date="2017-05" db="EMBL/GenBank/DDBJ databases">
        <authorList>
            <person name="Song R."/>
            <person name="Chenine A.L."/>
            <person name="Ruprecht R.M."/>
        </authorList>
    </citation>
    <scope>NUCLEOTIDE SEQUENCE [LARGE SCALE GENOMIC DNA]</scope>
    <source>
        <strain evidence="1 2">PR350</strain>
    </source>
</reference>
<comment type="caution">
    <text evidence="1">The sequence shown here is derived from an EMBL/GenBank/DDBJ whole genome shotgun (WGS) entry which is preliminary data.</text>
</comment>